<dbReference type="SUPFAM" id="SSF88946">
    <property type="entry name" value="Sigma2 domain of RNA polymerase sigma factors"/>
    <property type="match status" value="1"/>
</dbReference>
<dbReference type="InterPro" id="IPR007627">
    <property type="entry name" value="RNA_pol_sigma70_r2"/>
</dbReference>
<comment type="similarity">
    <text evidence="1">Belongs to the sigma-70 factor family. ECF subfamily.</text>
</comment>
<evidence type="ECO:0000259" key="5">
    <source>
        <dbReference type="Pfam" id="PF04542"/>
    </source>
</evidence>
<sequence>MQGNGNIEEAKKMLGVGNITTFTNFYTLFFKKLLIESDKYVKDIQVAEEIVQDVFVKIWERSADLNNIQSIKSYLYRSVINQSINYVNRQKSLEYHHQKIVRDFSETETEEIDQENELIVMLFDEIEKLPPKCKEIFKLNRFEKLKYREIALKLNISERTVENHISNALKILREAMLSNKESNFKSSHLNVLKVFFFF</sequence>
<proteinExistence type="inferred from homology"/>
<dbReference type="EMBL" id="OCMT01000005">
    <property type="protein sequence ID" value="SOD20453.1"/>
    <property type="molecule type" value="Genomic_DNA"/>
</dbReference>
<dbReference type="AlphaFoldDB" id="A0A286AEW7"/>
<feature type="domain" description="RNA polymerase sigma factor 70 region 4 type 2" evidence="6">
    <location>
        <begin position="124"/>
        <end position="171"/>
    </location>
</feature>
<dbReference type="NCBIfam" id="TIGR02937">
    <property type="entry name" value="sigma70-ECF"/>
    <property type="match status" value="1"/>
</dbReference>
<evidence type="ECO:0000256" key="1">
    <source>
        <dbReference type="ARBA" id="ARBA00010641"/>
    </source>
</evidence>
<evidence type="ECO:0000259" key="6">
    <source>
        <dbReference type="Pfam" id="PF08281"/>
    </source>
</evidence>
<dbReference type="Pfam" id="PF04542">
    <property type="entry name" value="Sigma70_r2"/>
    <property type="match status" value="1"/>
</dbReference>
<keyword evidence="8" id="KW-1185">Reference proteome</keyword>
<gene>
    <name evidence="7" type="ORF">SAMN06297358_4176</name>
</gene>
<dbReference type="InterPro" id="IPR014327">
    <property type="entry name" value="RNA_pol_sigma70_bacteroid"/>
</dbReference>
<dbReference type="OrthoDB" id="8687055at2"/>
<dbReference type="NCBIfam" id="TIGR02985">
    <property type="entry name" value="Sig70_bacteroi1"/>
    <property type="match status" value="1"/>
</dbReference>
<reference evidence="8" key="1">
    <citation type="submission" date="2017-09" db="EMBL/GenBank/DDBJ databases">
        <authorList>
            <person name="Varghese N."/>
            <person name="Submissions S."/>
        </authorList>
    </citation>
    <scope>NUCLEOTIDE SEQUENCE [LARGE SCALE GENOMIC DNA]</scope>
    <source>
        <strain evidence="8">CGMCC 1.12803</strain>
    </source>
</reference>
<feature type="domain" description="RNA polymerase sigma-70 region 2" evidence="5">
    <location>
        <begin position="39"/>
        <end position="91"/>
    </location>
</feature>
<dbReference type="PANTHER" id="PTHR43133">
    <property type="entry name" value="RNA POLYMERASE ECF-TYPE SIGMA FACTO"/>
    <property type="match status" value="1"/>
</dbReference>
<dbReference type="GO" id="GO:0006352">
    <property type="term" value="P:DNA-templated transcription initiation"/>
    <property type="evidence" value="ECO:0007669"/>
    <property type="project" value="InterPro"/>
</dbReference>
<evidence type="ECO:0000256" key="4">
    <source>
        <dbReference type="ARBA" id="ARBA00023163"/>
    </source>
</evidence>
<dbReference type="GO" id="GO:0016987">
    <property type="term" value="F:sigma factor activity"/>
    <property type="evidence" value="ECO:0007669"/>
    <property type="project" value="UniProtKB-KW"/>
</dbReference>
<dbReference type="Gene3D" id="1.10.1740.10">
    <property type="match status" value="1"/>
</dbReference>
<keyword evidence="4" id="KW-0804">Transcription</keyword>
<dbReference type="InterPro" id="IPR039425">
    <property type="entry name" value="RNA_pol_sigma-70-like"/>
</dbReference>
<protein>
    <submittedName>
        <fullName evidence="7">RNA polymerase sigma-70 factor, ECF subfamily</fullName>
    </submittedName>
</protein>
<evidence type="ECO:0000313" key="8">
    <source>
        <dbReference type="Proteomes" id="UP000219281"/>
    </source>
</evidence>
<dbReference type="InterPro" id="IPR013324">
    <property type="entry name" value="RNA_pol_sigma_r3/r4-like"/>
</dbReference>
<keyword evidence="2" id="KW-0805">Transcription regulation</keyword>
<dbReference type="InterPro" id="IPR013325">
    <property type="entry name" value="RNA_pol_sigma_r2"/>
</dbReference>
<name>A0A286AEW7_9SPHI</name>
<dbReference type="GO" id="GO:0003677">
    <property type="term" value="F:DNA binding"/>
    <property type="evidence" value="ECO:0007669"/>
    <property type="project" value="InterPro"/>
</dbReference>
<dbReference type="PANTHER" id="PTHR43133:SF46">
    <property type="entry name" value="RNA POLYMERASE SIGMA-70 FACTOR ECF SUBFAMILY"/>
    <property type="match status" value="1"/>
</dbReference>
<dbReference type="InterPro" id="IPR013249">
    <property type="entry name" value="RNA_pol_sigma70_r4_t2"/>
</dbReference>
<dbReference type="Proteomes" id="UP000219281">
    <property type="component" value="Unassembled WGS sequence"/>
</dbReference>
<evidence type="ECO:0000256" key="2">
    <source>
        <dbReference type="ARBA" id="ARBA00023015"/>
    </source>
</evidence>
<dbReference type="InterPro" id="IPR036388">
    <property type="entry name" value="WH-like_DNA-bd_sf"/>
</dbReference>
<dbReference type="Gene3D" id="1.10.10.10">
    <property type="entry name" value="Winged helix-like DNA-binding domain superfamily/Winged helix DNA-binding domain"/>
    <property type="match status" value="1"/>
</dbReference>
<evidence type="ECO:0000256" key="3">
    <source>
        <dbReference type="ARBA" id="ARBA00023082"/>
    </source>
</evidence>
<dbReference type="SUPFAM" id="SSF88659">
    <property type="entry name" value="Sigma3 and sigma4 domains of RNA polymerase sigma factors"/>
    <property type="match status" value="1"/>
</dbReference>
<keyword evidence="3" id="KW-0731">Sigma factor</keyword>
<dbReference type="InterPro" id="IPR014284">
    <property type="entry name" value="RNA_pol_sigma-70_dom"/>
</dbReference>
<dbReference type="Pfam" id="PF08281">
    <property type="entry name" value="Sigma70_r4_2"/>
    <property type="match status" value="1"/>
</dbReference>
<organism evidence="7 8">
    <name type="scientific">Pedobacter xixiisoli</name>
    <dbReference type="NCBI Taxonomy" id="1476464"/>
    <lineage>
        <taxon>Bacteria</taxon>
        <taxon>Pseudomonadati</taxon>
        <taxon>Bacteroidota</taxon>
        <taxon>Sphingobacteriia</taxon>
        <taxon>Sphingobacteriales</taxon>
        <taxon>Sphingobacteriaceae</taxon>
        <taxon>Pedobacter</taxon>
    </lineage>
</organism>
<dbReference type="RefSeq" id="WP_097133958.1">
    <property type="nucleotide sequence ID" value="NZ_OCMT01000005.1"/>
</dbReference>
<evidence type="ECO:0000313" key="7">
    <source>
        <dbReference type="EMBL" id="SOD20453.1"/>
    </source>
</evidence>
<accession>A0A286AEW7</accession>